<dbReference type="InterPro" id="IPR036259">
    <property type="entry name" value="MFS_trans_sf"/>
</dbReference>
<gene>
    <name evidence="7" type="ORF">MHL29_13520</name>
</gene>
<protein>
    <submittedName>
        <fullName evidence="7">MFS transporter</fullName>
    </submittedName>
</protein>
<dbReference type="PANTHER" id="PTHR23508">
    <property type="entry name" value="CARBOXYLIC ACID TRANSPORTER PROTEIN HOMOLOG"/>
    <property type="match status" value="1"/>
</dbReference>
<comment type="caution">
    <text evidence="7">The sequence shown here is derived from an EMBL/GenBank/DDBJ whole genome shotgun (WGS) entry which is preliminary data.</text>
</comment>
<reference evidence="7 8" key="1">
    <citation type="submission" date="2022-02" db="EMBL/GenBank/DDBJ databases">
        <title>Uncovering new skin microbiome diversity through culturing and metagenomics.</title>
        <authorList>
            <person name="Conlan S."/>
            <person name="Deming C."/>
            <person name="Nisc Comparative Sequencing Program N."/>
            <person name="Segre J.A."/>
        </authorList>
    </citation>
    <scope>NUCLEOTIDE SEQUENCE [LARGE SCALE GENOMIC DNA]</scope>
    <source>
        <strain evidence="7 8">ACRQZ</strain>
    </source>
</reference>
<evidence type="ECO:0000256" key="4">
    <source>
        <dbReference type="ARBA" id="ARBA00023136"/>
    </source>
</evidence>
<dbReference type="EMBL" id="JAKRCV010000049">
    <property type="protein sequence ID" value="MCG7322897.1"/>
    <property type="molecule type" value="Genomic_DNA"/>
</dbReference>
<dbReference type="Pfam" id="PF07690">
    <property type="entry name" value="MFS_1"/>
    <property type="match status" value="1"/>
</dbReference>
<feature type="transmembrane region" description="Helical" evidence="5">
    <location>
        <begin position="80"/>
        <end position="99"/>
    </location>
</feature>
<keyword evidence="8" id="KW-1185">Reference proteome</keyword>
<organism evidence="7 8">
    <name type="scientific">Arsenicicoccus bolidensis</name>
    <dbReference type="NCBI Taxonomy" id="229480"/>
    <lineage>
        <taxon>Bacteria</taxon>
        <taxon>Bacillati</taxon>
        <taxon>Actinomycetota</taxon>
        <taxon>Actinomycetes</taxon>
        <taxon>Micrococcales</taxon>
        <taxon>Intrasporangiaceae</taxon>
        <taxon>Arsenicicoccus</taxon>
    </lineage>
</organism>
<keyword evidence="3 5" id="KW-1133">Transmembrane helix</keyword>
<evidence type="ECO:0000313" key="7">
    <source>
        <dbReference type="EMBL" id="MCG7322897.1"/>
    </source>
</evidence>
<evidence type="ECO:0000256" key="2">
    <source>
        <dbReference type="ARBA" id="ARBA00022692"/>
    </source>
</evidence>
<dbReference type="PROSITE" id="PS50850">
    <property type="entry name" value="MFS"/>
    <property type="match status" value="1"/>
</dbReference>
<dbReference type="PANTHER" id="PTHR23508:SF10">
    <property type="entry name" value="CARBOXYLIC ACID TRANSPORTER PROTEIN HOMOLOG"/>
    <property type="match status" value="1"/>
</dbReference>
<feature type="domain" description="Major facilitator superfamily (MFS) profile" evidence="6">
    <location>
        <begin position="1"/>
        <end position="103"/>
    </location>
</feature>
<dbReference type="InterPro" id="IPR011701">
    <property type="entry name" value="MFS"/>
</dbReference>
<evidence type="ECO:0000256" key="5">
    <source>
        <dbReference type="SAM" id="Phobius"/>
    </source>
</evidence>
<proteinExistence type="predicted"/>
<dbReference type="Gene3D" id="1.20.1250.20">
    <property type="entry name" value="MFS general substrate transporter like domains"/>
    <property type="match status" value="1"/>
</dbReference>
<accession>A0ABS9Q4V0</accession>
<dbReference type="Proteomes" id="UP001521931">
    <property type="component" value="Unassembled WGS sequence"/>
</dbReference>
<keyword evidence="4 5" id="KW-0472">Membrane</keyword>
<evidence type="ECO:0000259" key="6">
    <source>
        <dbReference type="PROSITE" id="PS50850"/>
    </source>
</evidence>
<dbReference type="RefSeq" id="WP_239265331.1">
    <property type="nucleotide sequence ID" value="NZ_JAKRCV010000049.1"/>
</dbReference>
<comment type="subcellular location">
    <subcellularLocation>
        <location evidence="1">Cell membrane</location>
        <topology evidence="1">Multi-pass membrane protein</topology>
    </subcellularLocation>
</comment>
<evidence type="ECO:0000313" key="8">
    <source>
        <dbReference type="Proteomes" id="UP001521931"/>
    </source>
</evidence>
<dbReference type="SUPFAM" id="SSF103473">
    <property type="entry name" value="MFS general substrate transporter"/>
    <property type="match status" value="1"/>
</dbReference>
<keyword evidence="2 5" id="KW-0812">Transmembrane</keyword>
<dbReference type="InterPro" id="IPR020846">
    <property type="entry name" value="MFS_dom"/>
</dbReference>
<name>A0ABS9Q4V0_9MICO</name>
<evidence type="ECO:0000256" key="3">
    <source>
        <dbReference type="ARBA" id="ARBA00022989"/>
    </source>
</evidence>
<evidence type="ECO:0000256" key="1">
    <source>
        <dbReference type="ARBA" id="ARBA00004651"/>
    </source>
</evidence>
<sequence>MSGLFYGLMFTPVLIVAFGFLVNLFERGYTSLAYAYSPELFDTDARSLGTGFSYGLGRLSNAAGPLVVTSIYTSSGYRSVFSFIAATWFVGALVLAFFGPRTRELATA</sequence>
<feature type="transmembrane region" description="Helical" evidence="5">
    <location>
        <begin position="6"/>
        <end position="25"/>
    </location>
</feature>